<protein>
    <recommendedName>
        <fullName evidence="3">Alpha/beta hydrolase</fullName>
    </recommendedName>
</protein>
<dbReference type="STRING" id="1428644.BIV57_04700"/>
<dbReference type="OrthoDB" id="3366509at2"/>
<evidence type="ECO:0000313" key="1">
    <source>
        <dbReference type="EMBL" id="OIV38561.1"/>
    </source>
</evidence>
<accession>A0A1J7BYL4</accession>
<comment type="caution">
    <text evidence="1">The sequence shown here is derived from an EMBL/GenBank/DDBJ whole genome shotgun (WGS) entry which is preliminary data.</text>
</comment>
<dbReference type="RefSeq" id="WP_079170008.1">
    <property type="nucleotide sequence ID" value="NZ_MLCF01000017.1"/>
</dbReference>
<name>A0A1J7BYL4_9ACTN</name>
<sequence length="212" mass="21991">MLLLLVPRRRRRRAWPLGPLEERLTRSARAAGAAVRRVEVGPSDAPAAVSAALGAALGGVADGVPVVLIGAGASARPALWAAGHPAVRGVGLVGLRLPAAGPSGEEAETVDQLAGRRLLMVDGGRDPWADPELGYRFAVRALDAADEVVRFEVHGGRNPLRARAEDVRELVTDWALAVAVDAAPARALADAAAIPGTAGLRMPLQDGFTSRH</sequence>
<dbReference type="Proteomes" id="UP000243342">
    <property type="component" value="Unassembled WGS sequence"/>
</dbReference>
<proteinExistence type="predicted"/>
<keyword evidence="2" id="KW-1185">Reference proteome</keyword>
<dbReference type="EMBL" id="MLCF01000017">
    <property type="protein sequence ID" value="OIV38561.1"/>
    <property type="molecule type" value="Genomic_DNA"/>
</dbReference>
<organism evidence="1 2">
    <name type="scientific">Mangrovactinospora gilvigrisea</name>
    <dbReference type="NCBI Taxonomy" id="1428644"/>
    <lineage>
        <taxon>Bacteria</taxon>
        <taxon>Bacillati</taxon>
        <taxon>Actinomycetota</taxon>
        <taxon>Actinomycetes</taxon>
        <taxon>Kitasatosporales</taxon>
        <taxon>Streptomycetaceae</taxon>
        <taxon>Mangrovactinospora</taxon>
    </lineage>
</organism>
<gene>
    <name evidence="1" type="ORF">BIV57_04700</name>
</gene>
<evidence type="ECO:0008006" key="3">
    <source>
        <dbReference type="Google" id="ProtNLM"/>
    </source>
</evidence>
<dbReference type="AlphaFoldDB" id="A0A1J7BYL4"/>
<reference evidence="1 2" key="1">
    <citation type="submission" date="2016-10" db="EMBL/GenBank/DDBJ databases">
        <title>Genome sequence of Streptomyces gilvigriseus MUSC 26.</title>
        <authorList>
            <person name="Lee L.-H."/>
            <person name="Ser H.-L."/>
        </authorList>
    </citation>
    <scope>NUCLEOTIDE SEQUENCE [LARGE SCALE GENOMIC DNA]</scope>
    <source>
        <strain evidence="1 2">MUSC 26</strain>
    </source>
</reference>
<evidence type="ECO:0000313" key="2">
    <source>
        <dbReference type="Proteomes" id="UP000243342"/>
    </source>
</evidence>